<evidence type="ECO:0000256" key="1">
    <source>
        <dbReference type="SAM" id="MobiDB-lite"/>
    </source>
</evidence>
<name>A0A1M5SBR6_9BRAD</name>
<gene>
    <name evidence="2" type="ORF">SAMN05443248_4551</name>
</gene>
<feature type="compositionally biased region" description="Basic and acidic residues" evidence="1">
    <location>
        <begin position="86"/>
        <end position="97"/>
    </location>
</feature>
<dbReference type="AlphaFoldDB" id="A0A1M5SBR6"/>
<dbReference type="Proteomes" id="UP000189796">
    <property type="component" value="Chromosome I"/>
</dbReference>
<reference evidence="2 3" key="1">
    <citation type="submission" date="2016-11" db="EMBL/GenBank/DDBJ databases">
        <authorList>
            <person name="Jaros S."/>
            <person name="Januszkiewicz K."/>
            <person name="Wedrychowicz H."/>
        </authorList>
    </citation>
    <scope>NUCLEOTIDE SEQUENCE [LARGE SCALE GENOMIC DNA]</scope>
    <source>
        <strain evidence="2 3">GAS138</strain>
    </source>
</reference>
<protein>
    <submittedName>
        <fullName evidence="2">Uncharacterized protein</fullName>
    </submittedName>
</protein>
<accession>A0A1M5SBR6</accession>
<evidence type="ECO:0000313" key="3">
    <source>
        <dbReference type="Proteomes" id="UP000189796"/>
    </source>
</evidence>
<dbReference type="EMBL" id="LT670817">
    <property type="protein sequence ID" value="SHH35956.1"/>
    <property type="molecule type" value="Genomic_DNA"/>
</dbReference>
<dbReference type="RefSeq" id="WP_079603326.1">
    <property type="nucleotide sequence ID" value="NZ_LT670817.1"/>
</dbReference>
<feature type="region of interest" description="Disordered" evidence="1">
    <location>
        <begin position="71"/>
        <end position="109"/>
    </location>
</feature>
<dbReference type="OrthoDB" id="7997884at2"/>
<organism evidence="2 3">
    <name type="scientific">Bradyrhizobium erythrophlei</name>
    <dbReference type="NCBI Taxonomy" id="1437360"/>
    <lineage>
        <taxon>Bacteria</taxon>
        <taxon>Pseudomonadati</taxon>
        <taxon>Pseudomonadota</taxon>
        <taxon>Alphaproteobacteria</taxon>
        <taxon>Hyphomicrobiales</taxon>
        <taxon>Nitrobacteraceae</taxon>
        <taxon>Bradyrhizobium</taxon>
    </lineage>
</organism>
<sequence length="133" mass="15520">MALHRDIYWVGRQWAVTGYGVQACNQKQKGKFDIEADRLWQDGVLESMRALKWLNIEDFDNAISAARKYYPEPPRKAAPPQQRVSALKEADLKETSRKANPIEPPGPVAQKFNMRIEGWPAKFVRQWRIRIQR</sequence>
<evidence type="ECO:0000313" key="2">
    <source>
        <dbReference type="EMBL" id="SHH35956.1"/>
    </source>
</evidence>
<proteinExistence type="predicted"/>
<dbReference type="PROSITE" id="PS51257">
    <property type="entry name" value="PROKAR_LIPOPROTEIN"/>
    <property type="match status" value="1"/>
</dbReference>